<dbReference type="SMART" id="SM00530">
    <property type="entry name" value="HTH_XRE"/>
    <property type="match status" value="1"/>
</dbReference>
<evidence type="ECO:0000256" key="1">
    <source>
        <dbReference type="ARBA" id="ARBA00023125"/>
    </source>
</evidence>
<dbReference type="AlphaFoldDB" id="A0A4Q7PMH4"/>
<dbReference type="EMBL" id="SGXF01000001">
    <property type="protein sequence ID" value="RZT02119.1"/>
    <property type="molecule type" value="Genomic_DNA"/>
</dbReference>
<dbReference type="GO" id="GO:0003677">
    <property type="term" value="F:DNA binding"/>
    <property type="evidence" value="ECO:0007669"/>
    <property type="project" value="UniProtKB-KW"/>
</dbReference>
<keyword evidence="4" id="KW-1185">Reference proteome</keyword>
<feature type="domain" description="HTH cro/C1-type" evidence="2">
    <location>
        <begin position="11"/>
        <end position="65"/>
    </location>
</feature>
<accession>A0A4Q7PMH4</accession>
<gene>
    <name evidence="3" type="ORF">EV209_0224</name>
</gene>
<dbReference type="Proteomes" id="UP000292927">
    <property type="component" value="Unassembled WGS sequence"/>
</dbReference>
<comment type="caution">
    <text evidence="3">The sequence shown here is derived from an EMBL/GenBank/DDBJ whole genome shotgun (WGS) entry which is preliminary data.</text>
</comment>
<evidence type="ECO:0000259" key="2">
    <source>
        <dbReference type="PROSITE" id="PS50943"/>
    </source>
</evidence>
<organism evidence="3 4">
    <name type="scientific">Cuneatibacter caecimuris</name>
    <dbReference type="NCBI Taxonomy" id="1796618"/>
    <lineage>
        <taxon>Bacteria</taxon>
        <taxon>Bacillati</taxon>
        <taxon>Bacillota</taxon>
        <taxon>Clostridia</taxon>
        <taxon>Lachnospirales</taxon>
        <taxon>Lachnospiraceae</taxon>
        <taxon>Cuneatibacter</taxon>
    </lineage>
</organism>
<reference evidence="3 4" key="1">
    <citation type="submission" date="2019-02" db="EMBL/GenBank/DDBJ databases">
        <title>Genomic Encyclopedia of Type Strains, Phase IV (KMG-IV): sequencing the most valuable type-strain genomes for metagenomic binning, comparative biology and taxonomic classification.</title>
        <authorList>
            <person name="Goeker M."/>
        </authorList>
    </citation>
    <scope>NUCLEOTIDE SEQUENCE [LARGE SCALE GENOMIC DNA]</scope>
    <source>
        <strain evidence="3 4">DSM 29486</strain>
    </source>
</reference>
<dbReference type="Gene3D" id="1.10.260.40">
    <property type="entry name" value="lambda repressor-like DNA-binding domains"/>
    <property type="match status" value="1"/>
</dbReference>
<evidence type="ECO:0000313" key="3">
    <source>
        <dbReference type="EMBL" id="RZT02119.1"/>
    </source>
</evidence>
<dbReference type="InterPro" id="IPR001387">
    <property type="entry name" value="Cro/C1-type_HTH"/>
</dbReference>
<dbReference type="Pfam" id="PF01381">
    <property type="entry name" value="HTH_3"/>
    <property type="match status" value="1"/>
</dbReference>
<name>A0A4Q7PMH4_9FIRM</name>
<proteinExistence type="predicted"/>
<evidence type="ECO:0000313" key="4">
    <source>
        <dbReference type="Proteomes" id="UP000292927"/>
    </source>
</evidence>
<dbReference type="InterPro" id="IPR010982">
    <property type="entry name" value="Lambda_DNA-bd_dom_sf"/>
</dbReference>
<dbReference type="CDD" id="cd00093">
    <property type="entry name" value="HTH_XRE"/>
    <property type="match status" value="1"/>
</dbReference>
<dbReference type="PANTHER" id="PTHR46558">
    <property type="entry name" value="TRACRIPTIONAL REGULATORY PROTEIN-RELATED-RELATED"/>
    <property type="match status" value="1"/>
</dbReference>
<dbReference type="PROSITE" id="PS50943">
    <property type="entry name" value="HTH_CROC1"/>
    <property type="match status" value="1"/>
</dbReference>
<dbReference type="RefSeq" id="WP_165388773.1">
    <property type="nucleotide sequence ID" value="NZ_SGXF01000001.1"/>
</dbReference>
<keyword evidence="1" id="KW-0238">DNA-binding</keyword>
<protein>
    <submittedName>
        <fullName evidence="3">Transcriptional regulator with XRE-family HTH domain</fullName>
    </submittedName>
</protein>
<dbReference type="SUPFAM" id="SSF47413">
    <property type="entry name" value="lambda repressor-like DNA-binding domains"/>
    <property type="match status" value="1"/>
</dbReference>
<dbReference type="PANTHER" id="PTHR46558:SF11">
    <property type="entry name" value="HTH-TYPE TRANSCRIPTIONAL REGULATOR XRE"/>
    <property type="match status" value="1"/>
</dbReference>
<sequence length="173" mass="19712">MGDFAILAKRIKELRTSLNLTQKQFAEIVGCTSATLSAYENGAKSPSLEIVKGIAEKCGVSIDWLCGLSDEKNSHKNIETYSDVLELLFEISEVLPFDLPDDYTGNVIHFKSFVFRRYLEDLRKYQDLLHTKMIDDDIFQACIEKLLRESNRKIDSSDAQGGFMINMDELPFK</sequence>